<evidence type="ECO:0000313" key="2">
    <source>
        <dbReference type="EMBL" id="MER0429607.1"/>
    </source>
</evidence>
<accession>A0ABV1QEK8</accession>
<organism evidence="2 3">
    <name type="scientific">Streptomyces microflavus</name>
    <name type="common">Streptomyces lipmanii</name>
    <dbReference type="NCBI Taxonomy" id="1919"/>
    <lineage>
        <taxon>Bacteria</taxon>
        <taxon>Bacillati</taxon>
        <taxon>Actinomycetota</taxon>
        <taxon>Actinomycetes</taxon>
        <taxon>Kitasatosporales</taxon>
        <taxon>Streptomycetaceae</taxon>
        <taxon>Streptomyces</taxon>
    </lineage>
</organism>
<protein>
    <submittedName>
        <fullName evidence="2">ABC-three component system protein</fullName>
    </submittedName>
</protein>
<comment type="caution">
    <text evidence="2">The sequence shown here is derived from an EMBL/GenBank/DDBJ whole genome shotgun (WGS) entry which is preliminary data.</text>
</comment>
<evidence type="ECO:0000313" key="3">
    <source>
        <dbReference type="Proteomes" id="UP001456562"/>
    </source>
</evidence>
<dbReference type="RefSeq" id="WP_350241621.1">
    <property type="nucleotide sequence ID" value="NZ_JBEJUE010000066.1"/>
</dbReference>
<sequence>MIGPKLFLPFVRQGECMRYEQRAYAHVKFLELMAELYENDFEDFFHRLMCSRYPDFLDVRTAGSLGDMSADGLTLHSRRLYACYAPQTVKPYKIREKFEGDLAGAIAKRSGQFDTFVFVHNDRRGLHPEVTGLLSAAASNTPSLRFEQMGVRRLWQECLRLDLMTAEDVLRCEIPIKEMTFGIGMDDLEPLLKQLQERRREPDPFMSLPDVPIEKLDFNRIDGEEREDLLRGMRQSHLVDAFYEGTMRELEHDEVAEGFRVYYQQMRREWPDPEDVLWQLRMYVLGNAQPRPKVLRAALVVLAHFFERCDIFEAPPAGWQPGLDIPA</sequence>
<dbReference type="InterPro" id="IPR046919">
    <property type="entry name" value="ABC-3C_CTD10"/>
</dbReference>
<proteinExistence type="predicted"/>
<name>A0ABV1QEK8_STRMI</name>
<dbReference type="EMBL" id="JBEJUE010000066">
    <property type="protein sequence ID" value="MER0429607.1"/>
    <property type="molecule type" value="Genomic_DNA"/>
</dbReference>
<gene>
    <name evidence="2" type="ORF">ABR748_36290</name>
</gene>
<dbReference type="Proteomes" id="UP001456562">
    <property type="component" value="Unassembled WGS sequence"/>
</dbReference>
<reference evidence="2 3" key="1">
    <citation type="submission" date="2024-01" db="EMBL/GenBank/DDBJ databases">
        <title>Metagenomic exploration of the rhizosphere soil microbial community and their significance in facilitating the development of wild simulated ginseng.</title>
        <authorList>
            <person name="Huang J."/>
        </authorList>
    </citation>
    <scope>NUCLEOTIDE SEQUENCE [LARGE SCALE GENOMIC DNA]</scope>
    <source>
        <strain evidence="2 3">WY141</strain>
    </source>
</reference>
<feature type="domain" description="ABC-three component systems C-terminal" evidence="1">
    <location>
        <begin position="187"/>
        <end position="313"/>
    </location>
</feature>
<keyword evidence="3" id="KW-1185">Reference proteome</keyword>
<evidence type="ECO:0000259" key="1">
    <source>
        <dbReference type="Pfam" id="PF20275"/>
    </source>
</evidence>
<dbReference type="Pfam" id="PF20275">
    <property type="entry name" value="CTD10"/>
    <property type="match status" value="1"/>
</dbReference>